<feature type="compositionally biased region" description="Polar residues" evidence="1">
    <location>
        <begin position="17"/>
        <end position="56"/>
    </location>
</feature>
<organism evidence="2 3">
    <name type="scientific">Collybiopsis confluens</name>
    <dbReference type="NCBI Taxonomy" id="2823264"/>
    <lineage>
        <taxon>Eukaryota</taxon>
        <taxon>Fungi</taxon>
        <taxon>Dikarya</taxon>
        <taxon>Basidiomycota</taxon>
        <taxon>Agaricomycotina</taxon>
        <taxon>Agaricomycetes</taxon>
        <taxon>Agaricomycetidae</taxon>
        <taxon>Agaricales</taxon>
        <taxon>Marasmiineae</taxon>
        <taxon>Omphalotaceae</taxon>
        <taxon>Collybiopsis</taxon>
    </lineage>
</organism>
<dbReference type="Proteomes" id="UP000518752">
    <property type="component" value="Unassembled WGS sequence"/>
</dbReference>
<evidence type="ECO:0000313" key="3">
    <source>
        <dbReference type="Proteomes" id="UP000518752"/>
    </source>
</evidence>
<evidence type="ECO:0000256" key="1">
    <source>
        <dbReference type="SAM" id="MobiDB-lite"/>
    </source>
</evidence>
<dbReference type="AlphaFoldDB" id="A0A8H5H4E1"/>
<feature type="region of interest" description="Disordered" evidence="1">
    <location>
        <begin position="1"/>
        <end position="258"/>
    </location>
</feature>
<feature type="compositionally biased region" description="Polar residues" evidence="1">
    <location>
        <begin position="355"/>
        <end position="364"/>
    </location>
</feature>
<feature type="compositionally biased region" description="Low complexity" evidence="1">
    <location>
        <begin position="222"/>
        <end position="248"/>
    </location>
</feature>
<comment type="caution">
    <text evidence="2">The sequence shown here is derived from an EMBL/GenBank/DDBJ whole genome shotgun (WGS) entry which is preliminary data.</text>
</comment>
<feature type="compositionally biased region" description="Basic residues" evidence="1">
    <location>
        <begin position="89"/>
        <end position="98"/>
    </location>
</feature>
<accession>A0A8H5H4E1</accession>
<feature type="compositionally biased region" description="Low complexity" evidence="1">
    <location>
        <begin position="71"/>
        <end position="84"/>
    </location>
</feature>
<reference evidence="2 3" key="1">
    <citation type="journal article" date="2020" name="ISME J.">
        <title>Uncovering the hidden diversity of litter-decomposition mechanisms in mushroom-forming fungi.</title>
        <authorList>
            <person name="Floudas D."/>
            <person name="Bentzer J."/>
            <person name="Ahren D."/>
            <person name="Johansson T."/>
            <person name="Persson P."/>
            <person name="Tunlid A."/>
        </authorList>
    </citation>
    <scope>NUCLEOTIDE SEQUENCE [LARGE SCALE GENOMIC DNA]</scope>
    <source>
        <strain evidence="2 3">CBS 406.79</strain>
    </source>
</reference>
<name>A0A8H5H4E1_9AGAR</name>
<feature type="compositionally biased region" description="Basic and acidic residues" evidence="1">
    <location>
        <begin position="427"/>
        <end position="438"/>
    </location>
</feature>
<dbReference type="EMBL" id="JAACJN010000090">
    <property type="protein sequence ID" value="KAF5376578.1"/>
    <property type="molecule type" value="Genomic_DNA"/>
</dbReference>
<gene>
    <name evidence="2" type="ORF">D9757_008265</name>
</gene>
<protein>
    <submittedName>
        <fullName evidence="2">Uncharacterized protein</fullName>
    </submittedName>
</protein>
<sequence>MSSLGHPVSSRYPFQFRQPTRGTSFSSGVPSHATPPSNGHSIVSRFSQGTRSTGNRESTDSHSPRSQYTTSSSDMPSPMSMSGLPMPPRHPHQGRGRARAGTVPAPSVPSSPSIDFPRRSRAMARTSEPYNTSSPEPAVGSSDIENFADESRIEDSRIEDSILEQPEPEGSQEAAEGEDVVGLLSPSRGPSPKTSFTAVRHRARTISSHRGSFGPGGGSGSRSGSSSRTNSHSGSSSSGSRSRPGSISIAMTSRPSARCDPFKGEFVHGSAGGGFPVLFRSDTFTVWEWDEQPRELYLWTAVDNPMAIPRRASRRRGGSSRDLSSTTAAGPAALDTGDGKSQQSPFSPSLAASGDATSHPSTMVQELRNDPSGLNIPGPGRRAESMSSHPDISTAAASFVTAPATVEGSTTDESGRTPPGWGGITHMVDRSEGTWRPA</sequence>
<feature type="region of interest" description="Disordered" evidence="1">
    <location>
        <begin position="310"/>
        <end position="438"/>
    </location>
</feature>
<keyword evidence="3" id="KW-1185">Reference proteome</keyword>
<evidence type="ECO:0000313" key="2">
    <source>
        <dbReference type="EMBL" id="KAF5376578.1"/>
    </source>
</evidence>
<feature type="compositionally biased region" description="Low complexity" evidence="1">
    <location>
        <begin position="103"/>
        <end position="113"/>
    </location>
</feature>
<proteinExistence type="predicted"/>
<feature type="compositionally biased region" description="Basic and acidic residues" evidence="1">
    <location>
        <begin position="149"/>
        <end position="160"/>
    </location>
</feature>